<dbReference type="Gene3D" id="2.60.40.1610">
    <property type="entry name" value="Domain of unknown function DUF1254"/>
    <property type="match status" value="1"/>
</dbReference>
<dbReference type="InterPro" id="IPR037050">
    <property type="entry name" value="DUF1254_sf"/>
</dbReference>
<accession>A0ABR4P3R6</accession>
<keyword evidence="1" id="KW-0732">Signal</keyword>
<comment type="caution">
    <text evidence="3">The sequence shown here is derived from an EMBL/GenBank/DDBJ whole genome shotgun (WGS) entry which is preliminary data.</text>
</comment>
<evidence type="ECO:0000259" key="2">
    <source>
        <dbReference type="Pfam" id="PF06863"/>
    </source>
</evidence>
<feature type="domain" description="DUF1254" evidence="2">
    <location>
        <begin position="55"/>
        <end position="149"/>
    </location>
</feature>
<proteinExistence type="predicted"/>
<dbReference type="Pfam" id="PF06863">
    <property type="entry name" value="DUF1254"/>
    <property type="match status" value="1"/>
</dbReference>
<gene>
    <name evidence="3" type="ORF">PVAG01_10973</name>
</gene>
<dbReference type="SUPFAM" id="SSF160935">
    <property type="entry name" value="VPA0735-like"/>
    <property type="match status" value="1"/>
</dbReference>
<keyword evidence="4" id="KW-1185">Reference proteome</keyword>
<evidence type="ECO:0000256" key="1">
    <source>
        <dbReference type="SAM" id="SignalP"/>
    </source>
</evidence>
<sequence>MHLISSLSLALVLGLGATAAVLPPDTDASYSSNVSPGNSSISINDAPAFALMVFPTDRFYIVPFYDLYSNSFANLGSISNSPPGDYLLTAAGDDEAGIWLVGEGYESNKYKGIIKFPTTYGSIMMRIVIKNSGSDLEKVHAIQSQVKMATIERGGETLAAALTQDSFELEIEFLGICS</sequence>
<feature type="chain" id="PRO_5046974390" description="DUF1254 domain-containing protein" evidence="1">
    <location>
        <begin position="21"/>
        <end position="178"/>
    </location>
</feature>
<organism evidence="3 4">
    <name type="scientific">Phlyctema vagabunda</name>
    <dbReference type="NCBI Taxonomy" id="108571"/>
    <lineage>
        <taxon>Eukaryota</taxon>
        <taxon>Fungi</taxon>
        <taxon>Dikarya</taxon>
        <taxon>Ascomycota</taxon>
        <taxon>Pezizomycotina</taxon>
        <taxon>Leotiomycetes</taxon>
        <taxon>Helotiales</taxon>
        <taxon>Dermateaceae</taxon>
        <taxon>Phlyctema</taxon>
    </lineage>
</organism>
<dbReference type="InterPro" id="IPR010679">
    <property type="entry name" value="DUF1254"/>
</dbReference>
<evidence type="ECO:0000313" key="3">
    <source>
        <dbReference type="EMBL" id="KAL3417963.1"/>
    </source>
</evidence>
<evidence type="ECO:0000313" key="4">
    <source>
        <dbReference type="Proteomes" id="UP001629113"/>
    </source>
</evidence>
<feature type="signal peptide" evidence="1">
    <location>
        <begin position="1"/>
        <end position="20"/>
    </location>
</feature>
<name>A0ABR4P3R6_9HELO</name>
<dbReference type="EMBL" id="JBFCZG010000010">
    <property type="protein sequence ID" value="KAL3417963.1"/>
    <property type="molecule type" value="Genomic_DNA"/>
</dbReference>
<reference evidence="3 4" key="1">
    <citation type="submission" date="2024-06" db="EMBL/GenBank/DDBJ databases">
        <title>Complete genome of Phlyctema vagabunda strain 19-DSS-EL-015.</title>
        <authorList>
            <person name="Fiorenzani C."/>
        </authorList>
    </citation>
    <scope>NUCLEOTIDE SEQUENCE [LARGE SCALE GENOMIC DNA]</scope>
    <source>
        <strain evidence="3 4">19-DSS-EL-015</strain>
    </source>
</reference>
<protein>
    <recommendedName>
        <fullName evidence="2">DUF1254 domain-containing protein</fullName>
    </recommendedName>
</protein>
<dbReference type="Proteomes" id="UP001629113">
    <property type="component" value="Unassembled WGS sequence"/>
</dbReference>